<evidence type="ECO:0000313" key="6">
    <source>
        <dbReference type="Proteomes" id="UP000683925"/>
    </source>
</evidence>
<keyword evidence="1 2" id="KW-0694">RNA-binding</keyword>
<evidence type="ECO:0000313" key="5">
    <source>
        <dbReference type="EMBL" id="CAD8136501.1"/>
    </source>
</evidence>
<dbReference type="InterPro" id="IPR039171">
    <property type="entry name" value="Cwc2/Slt11"/>
</dbReference>
<dbReference type="InterPro" id="IPR000504">
    <property type="entry name" value="RRM_dom"/>
</dbReference>
<dbReference type="GO" id="GO:0036002">
    <property type="term" value="F:pre-mRNA binding"/>
    <property type="evidence" value="ECO:0007669"/>
    <property type="project" value="TreeGrafter"/>
</dbReference>
<gene>
    <name evidence="5" type="ORF">POCTA_138.1.T0070423</name>
</gene>
<dbReference type="GO" id="GO:0071006">
    <property type="term" value="C:U2-type catalytic step 1 spliceosome"/>
    <property type="evidence" value="ECO:0007669"/>
    <property type="project" value="TreeGrafter"/>
</dbReference>
<dbReference type="PANTHER" id="PTHR14089:SF6">
    <property type="entry name" value="PRE-MRNA-SPLICING FACTOR RBM22"/>
    <property type="match status" value="1"/>
</dbReference>
<dbReference type="GO" id="GO:0017070">
    <property type="term" value="F:U6 snRNA binding"/>
    <property type="evidence" value="ECO:0007669"/>
    <property type="project" value="TreeGrafter"/>
</dbReference>
<name>A0A8S1S5G7_PAROT</name>
<dbReference type="OrthoDB" id="10259600at2759"/>
<comment type="caution">
    <text evidence="5">The sequence shown here is derived from an EMBL/GenBank/DDBJ whole genome shotgun (WGS) entry which is preliminary data.</text>
</comment>
<feature type="compositionally biased region" description="Polar residues" evidence="3">
    <location>
        <begin position="501"/>
        <end position="512"/>
    </location>
</feature>
<evidence type="ECO:0000259" key="4">
    <source>
        <dbReference type="PROSITE" id="PS50102"/>
    </source>
</evidence>
<dbReference type="EMBL" id="CAJJDP010000006">
    <property type="protein sequence ID" value="CAD8136501.1"/>
    <property type="molecule type" value="Genomic_DNA"/>
</dbReference>
<evidence type="ECO:0000256" key="2">
    <source>
        <dbReference type="PROSITE-ProRule" id="PRU00176"/>
    </source>
</evidence>
<dbReference type="Proteomes" id="UP000683925">
    <property type="component" value="Unassembled WGS sequence"/>
</dbReference>
<feature type="region of interest" description="Disordered" evidence="3">
    <location>
        <begin position="500"/>
        <end position="535"/>
    </location>
</feature>
<sequence>MAERGHALKQDISKLAWEETDFPIVCHVCLGENPYIRMLKDRFGRECRICARPFTTFKWKPGHNSRQKQTEICQTCGKIKNICQACFKDLDLNMGLCTRDKFLGDEKIEIPEHTANRDYWAEQANRQIERLILPYDKPLPMLDQILKEPRLAEVNQQLNDGKLEPANQVVCEPLQNPIDADLLYKEKFEPKGLIAPDDPKICSLYISHMSADIKESDLKHLFSKYGKLNSIKIMEHGQSCFIQFAKRKDAENAVNSLYNNIIIKDVICKIQWARAPYKKMPIQNLIQQLQPDTNKNASAPQMPPKNIENKQQSEDNILIGLLESKMSYPNQNPYQKGGQQRVASVVKRNLQKFKILVGNKEKKFNDLLIPFTKLDTFINAKSILKQIVKPSNKILDPLNTCEIQRQQQHKSTFVNGDGNSDNFYDDVDSLINHLEKEQSEMITVGTKKISKSEILEFKSKHPNYSLVSKQFAEKSKRMIANLNRQSTRIFNKKYSMIHLSPRQSSSHHNIALNSERDSSHSKYTHSKHPQGLELRPQKSQFKIKTEPKTQRNYNQQIQQLINNIEGVHKQMTDETGLLQKKTSRFILNQSKSNSKISQFDYLASDANFAFTKIKRRKP</sequence>
<dbReference type="InterPro" id="IPR048995">
    <property type="entry name" value="STL11/RBM22-like_N"/>
</dbReference>
<dbReference type="PROSITE" id="PS50102">
    <property type="entry name" value="RRM"/>
    <property type="match status" value="1"/>
</dbReference>
<dbReference type="GO" id="GO:0071007">
    <property type="term" value="C:U2-type catalytic step 2 spliceosome"/>
    <property type="evidence" value="ECO:0007669"/>
    <property type="project" value="TreeGrafter"/>
</dbReference>
<dbReference type="AlphaFoldDB" id="A0A8S1S5G7"/>
<proteinExistence type="predicted"/>
<organism evidence="5 6">
    <name type="scientific">Paramecium octaurelia</name>
    <dbReference type="NCBI Taxonomy" id="43137"/>
    <lineage>
        <taxon>Eukaryota</taxon>
        <taxon>Sar</taxon>
        <taxon>Alveolata</taxon>
        <taxon>Ciliophora</taxon>
        <taxon>Intramacronucleata</taxon>
        <taxon>Oligohymenophorea</taxon>
        <taxon>Peniculida</taxon>
        <taxon>Parameciidae</taxon>
        <taxon>Paramecium</taxon>
    </lineage>
</organism>
<accession>A0A8S1S5G7</accession>
<dbReference type="SMART" id="SM00360">
    <property type="entry name" value="RRM"/>
    <property type="match status" value="1"/>
</dbReference>
<reference evidence="5" key="1">
    <citation type="submission" date="2021-01" db="EMBL/GenBank/DDBJ databases">
        <authorList>
            <consortium name="Genoscope - CEA"/>
            <person name="William W."/>
        </authorList>
    </citation>
    <scope>NUCLEOTIDE SEQUENCE</scope>
</reference>
<evidence type="ECO:0000256" key="3">
    <source>
        <dbReference type="SAM" id="MobiDB-lite"/>
    </source>
</evidence>
<evidence type="ECO:0000256" key="1">
    <source>
        <dbReference type="ARBA" id="ARBA00022884"/>
    </source>
</evidence>
<dbReference type="Pfam" id="PF21369">
    <property type="entry name" value="STL11_N"/>
    <property type="match status" value="1"/>
</dbReference>
<feature type="domain" description="RRM" evidence="4">
    <location>
        <begin position="202"/>
        <end position="275"/>
    </location>
</feature>
<dbReference type="Pfam" id="PF00076">
    <property type="entry name" value="RRM_1"/>
    <property type="match status" value="1"/>
</dbReference>
<dbReference type="PANTHER" id="PTHR14089">
    <property type="entry name" value="PRE-MRNA-SPLICING FACTOR RBM22"/>
    <property type="match status" value="1"/>
</dbReference>
<dbReference type="GO" id="GO:0000974">
    <property type="term" value="C:Prp19 complex"/>
    <property type="evidence" value="ECO:0007669"/>
    <property type="project" value="TreeGrafter"/>
</dbReference>
<protein>
    <recommendedName>
        <fullName evidence="4">RRM domain-containing protein</fullName>
    </recommendedName>
</protein>
<keyword evidence="6" id="KW-1185">Reference proteome</keyword>